<dbReference type="InterPro" id="IPR004856">
    <property type="entry name" value="Glyco_trans_ALG6/ALG8"/>
</dbReference>
<feature type="transmembrane region" description="Helical" evidence="10">
    <location>
        <begin position="122"/>
        <end position="144"/>
    </location>
</feature>
<keyword evidence="6 10" id="KW-0812">Transmembrane</keyword>
<feature type="transmembrane region" description="Helical" evidence="10">
    <location>
        <begin position="398"/>
        <end position="415"/>
    </location>
</feature>
<evidence type="ECO:0000256" key="9">
    <source>
        <dbReference type="ARBA" id="ARBA00023136"/>
    </source>
</evidence>
<feature type="transmembrane region" description="Helical" evidence="10">
    <location>
        <begin position="16"/>
        <end position="34"/>
    </location>
</feature>
<feature type="transmembrane region" description="Helical" evidence="10">
    <location>
        <begin position="305"/>
        <end position="322"/>
    </location>
</feature>
<feature type="transmembrane region" description="Helical" evidence="10">
    <location>
        <begin position="180"/>
        <end position="206"/>
    </location>
</feature>
<evidence type="ECO:0000256" key="7">
    <source>
        <dbReference type="ARBA" id="ARBA00022824"/>
    </source>
</evidence>
<evidence type="ECO:0000256" key="3">
    <source>
        <dbReference type="ARBA" id="ARBA00008715"/>
    </source>
</evidence>
<dbReference type="EC" id="2.4.1.-" evidence="10"/>
<dbReference type="UniPathway" id="UPA00378"/>
<dbReference type="PANTHER" id="PTHR12413">
    <property type="entry name" value="DOLICHYL GLYCOSYLTRANSFERASE"/>
    <property type="match status" value="1"/>
</dbReference>
<evidence type="ECO:0000256" key="2">
    <source>
        <dbReference type="ARBA" id="ARBA00004922"/>
    </source>
</evidence>
<proteinExistence type="inferred from homology"/>
<comment type="pathway">
    <text evidence="2 10">Protein modification; protein glycosylation.</text>
</comment>
<keyword evidence="8 10" id="KW-1133">Transmembrane helix</keyword>
<evidence type="ECO:0000256" key="5">
    <source>
        <dbReference type="ARBA" id="ARBA00022679"/>
    </source>
</evidence>
<evidence type="ECO:0000256" key="10">
    <source>
        <dbReference type="RuleBase" id="RU363110"/>
    </source>
</evidence>
<dbReference type="PANTHER" id="PTHR12413:SF1">
    <property type="entry name" value="DOLICHYL PYROPHOSPHATE MAN9GLCNAC2 ALPHA-1,3-GLUCOSYLTRANSFERASE"/>
    <property type="match status" value="1"/>
</dbReference>
<reference evidence="11" key="1">
    <citation type="submission" date="2021-01" db="EMBL/GenBank/DDBJ databases">
        <authorList>
            <person name="Corre E."/>
            <person name="Pelletier E."/>
            <person name="Niang G."/>
            <person name="Scheremetjew M."/>
            <person name="Finn R."/>
            <person name="Kale V."/>
            <person name="Holt S."/>
            <person name="Cochrane G."/>
            <person name="Meng A."/>
            <person name="Brown T."/>
            <person name="Cohen L."/>
        </authorList>
    </citation>
    <scope>NUCLEOTIDE SEQUENCE</scope>
    <source>
        <strain evidence="11">CCMP1320</strain>
    </source>
</reference>
<evidence type="ECO:0000256" key="8">
    <source>
        <dbReference type="ARBA" id="ARBA00022989"/>
    </source>
</evidence>
<evidence type="ECO:0000256" key="6">
    <source>
        <dbReference type="ARBA" id="ARBA00022692"/>
    </source>
</evidence>
<dbReference type="Pfam" id="PF03155">
    <property type="entry name" value="Alg6_Alg8"/>
    <property type="match status" value="1"/>
</dbReference>
<gene>
    <name evidence="11" type="ORF">DTER00134_LOCUS1903</name>
</gene>
<feature type="transmembrane region" description="Helical" evidence="10">
    <location>
        <begin position="150"/>
        <end position="168"/>
    </location>
</feature>
<dbReference type="EMBL" id="HBIP01004064">
    <property type="protein sequence ID" value="CAE0486864.1"/>
    <property type="molecule type" value="Transcribed_RNA"/>
</dbReference>
<dbReference type="GO" id="GO:0042281">
    <property type="term" value="F:dolichyl pyrophosphate Man9GlcNAc2 alpha-1,3-glucosyltransferase activity"/>
    <property type="evidence" value="ECO:0007669"/>
    <property type="project" value="TreeGrafter"/>
</dbReference>
<dbReference type="GO" id="GO:0005789">
    <property type="term" value="C:endoplasmic reticulum membrane"/>
    <property type="evidence" value="ECO:0007669"/>
    <property type="project" value="UniProtKB-SubCell"/>
</dbReference>
<keyword evidence="5 10" id="KW-0808">Transferase</keyword>
<feature type="transmembrane region" description="Helical" evidence="10">
    <location>
        <begin position="334"/>
        <end position="351"/>
    </location>
</feature>
<keyword evidence="4 10" id="KW-0328">Glycosyltransferase</keyword>
<keyword evidence="7 10" id="KW-0256">Endoplasmic reticulum</keyword>
<evidence type="ECO:0000256" key="1">
    <source>
        <dbReference type="ARBA" id="ARBA00004477"/>
    </source>
</evidence>
<keyword evidence="9 10" id="KW-0472">Membrane</keyword>
<feature type="transmembrane region" description="Helical" evidence="10">
    <location>
        <begin position="507"/>
        <end position="530"/>
    </location>
</feature>
<comment type="similarity">
    <text evidence="3 10">Belongs to the ALG6/ALG8 glucosyltransferase family.</text>
</comment>
<organism evidence="11">
    <name type="scientific">Dunaliella tertiolecta</name>
    <name type="common">Green alga</name>
    <dbReference type="NCBI Taxonomy" id="3047"/>
    <lineage>
        <taxon>Eukaryota</taxon>
        <taxon>Viridiplantae</taxon>
        <taxon>Chlorophyta</taxon>
        <taxon>core chlorophytes</taxon>
        <taxon>Chlorophyceae</taxon>
        <taxon>CS clade</taxon>
        <taxon>Chlamydomonadales</taxon>
        <taxon>Dunaliellaceae</taxon>
        <taxon>Dunaliella</taxon>
    </lineage>
</organism>
<dbReference type="AlphaFoldDB" id="A0A7S3QM14"/>
<protein>
    <recommendedName>
        <fullName evidence="10">Alpha-1,3-glucosyltransferase</fullName>
        <ecNumber evidence="10">2.4.1.-</ecNumber>
    </recommendedName>
</protein>
<sequence length="549" mass="59802">MCNAYRYFLKPAHQEQLVLLAALLLRLLVGLWPYSGAGHPPKYGDYEAQRHWMEVAIHLPPSEWYSESEFMNSSYWPLDYPPLSGYQSFIHGKWLQAFEPEAVALLHSHGYETASSKLLMRLTVLVSDLLIFFPASLACVRILYGQEPSSSRVFALAATLLNPAALIIDHGHFQYNCISLGLTTAAAAAIIGQAHVVGSVLFCLALSHKQMALYYAPAFFAHLLGKCLQKPTAAGKVGGVLKLGATVVLTFAVAWYPWTSNSPQAVVQVIRRIFPLRRGLYEDYVANFWCATSVAIKWKQLINDAAMAPLCAGITLAAAMPSMAHQIWAPSPKGLLLAMANSGFAFFMFSYQVHEKSVLLPLLPVTLLAGYLPSACLWFVPVSMVSMYPLLARDGLSLPYAALLLLWCGSVWPLASEVGCELRGSLGLGSFSVGEADRKLGGGSMQQQQQQTKGVGKRGFERGRAQGLSGQSQTIGMVGSMCGLVGLHLAQATLQPPSHLPWLYDRAFITASFAGLAAIACCLQVAQWLVCRPSSKQSATERAVRDKMQ</sequence>
<evidence type="ECO:0000313" key="11">
    <source>
        <dbReference type="EMBL" id="CAE0486864.1"/>
    </source>
</evidence>
<name>A0A7S3QM14_DUNTE</name>
<evidence type="ECO:0000256" key="4">
    <source>
        <dbReference type="ARBA" id="ARBA00022676"/>
    </source>
</evidence>
<accession>A0A7S3QM14</accession>
<comment type="subcellular location">
    <subcellularLocation>
        <location evidence="1 10">Endoplasmic reticulum membrane</location>
        <topology evidence="1 10">Multi-pass membrane protein</topology>
    </subcellularLocation>
</comment>